<organism evidence="1 2">
    <name type="scientific">Candidatus Enterococcus lowellii</name>
    <dbReference type="NCBI Taxonomy" id="2230877"/>
    <lineage>
        <taxon>Bacteria</taxon>
        <taxon>Bacillati</taxon>
        <taxon>Bacillota</taxon>
        <taxon>Bacilli</taxon>
        <taxon>Lactobacillales</taxon>
        <taxon>Enterococcaceae</taxon>
        <taxon>Enterococcus</taxon>
    </lineage>
</organism>
<protein>
    <submittedName>
        <fullName evidence="1">Uncharacterized protein</fullName>
    </submittedName>
</protein>
<evidence type="ECO:0000313" key="1">
    <source>
        <dbReference type="EMBL" id="WYJ77358.1"/>
    </source>
</evidence>
<keyword evidence="2" id="KW-1185">Reference proteome</keyword>
<gene>
    <name evidence="1" type="ORF">DOK78_001996</name>
</gene>
<dbReference type="Proteomes" id="UP000664701">
    <property type="component" value="Chromosome"/>
</dbReference>
<evidence type="ECO:0000313" key="2">
    <source>
        <dbReference type="Proteomes" id="UP000664701"/>
    </source>
</evidence>
<proteinExistence type="predicted"/>
<name>A0ABZ2SP90_9ENTE</name>
<dbReference type="EMBL" id="CP147251">
    <property type="protein sequence ID" value="WYJ77358.1"/>
    <property type="molecule type" value="Genomic_DNA"/>
</dbReference>
<sequence>MQSQVVVAVDQFVHSYDNSFEGLSKIEKLPFKLQTEKSKEFEWKQGFMVSTFTEKELRNCLKENSYSQKEINEIKKNAYLIKEDHNDKIYFIKSETVWIN</sequence>
<reference evidence="1 2" key="1">
    <citation type="submission" date="2024-03" db="EMBL/GenBank/DDBJ databases">
        <title>The Genome Sequence of Enterococcus sp. DIV2402.</title>
        <authorList>
            <consortium name="The Broad Institute Genomics Platform"/>
            <consortium name="The Broad Institute Microbial Omics Core"/>
            <consortium name="The Broad Institute Genomic Center for Infectious Diseases"/>
            <person name="Earl A."/>
            <person name="Manson A."/>
            <person name="Gilmore M."/>
            <person name="Schwartman J."/>
            <person name="Shea T."/>
            <person name="Abouelleil A."/>
            <person name="Cao P."/>
            <person name="Chapman S."/>
            <person name="Cusick C."/>
            <person name="Young S."/>
            <person name="Neafsey D."/>
            <person name="Nusbaum C."/>
            <person name="Birren B."/>
        </authorList>
    </citation>
    <scope>NUCLEOTIDE SEQUENCE [LARGE SCALE GENOMIC DNA]</scope>
    <source>
        <strain evidence="1 2">DIV2402</strain>
    </source>
</reference>
<accession>A0ABZ2SP90</accession>